<sequence length="572" mass="63133">MRARWPLALVALIALMASGACSGTPVKDGRDGALPPSPVKALDINPLARVKVKDGGTLRWGIIDFPVQWNQNHIDGDTHSVDVVMDALLPRVFRSDERGRVSLDTDYVTNARVTANSPRQVITYTLNPKARWSNGKPITWADFAAQWKAMGGRDRAYRVDSHIAYENIQSITRGASDREVVVTLTQPYNEWQSLFSPLYPASTNSSPEAFGADWINKIPVTAGSFRVERLDPKGGTLTLARDPGWWGDRAKLDKIVFRRVRPDGLVRAFTKGDVDVFDVGPSPDNYAQVRDAWDAVVRQAAGPEYRQFTFNADSGSLSDVRVRQAIAMGLDRRALMELDLKGLGWPTVTLDNHFLMNSQRGYRGNAGELGVYNPKRAGELLDQAGWKLTGKDGKPGKVRMKDGKPLTLRFVVPAGVKATDSEAQVTRLMLQRIGVNVVVQAVPFNAFFGKYLIPGNFDITAFSYPGTPFPMSNSFDIFADGENVKGDDVKWYSNLGRSGSRQIDQAMYRAGSSLDDTQVTDLLNEADKLVWQQVNVLPLYQVPQNVAVRSSLANIGANGLYDLKYENIGYAS</sequence>
<evidence type="ECO:0000313" key="4">
    <source>
        <dbReference type="Proteomes" id="UP001589870"/>
    </source>
</evidence>
<feature type="chain" id="PRO_5046594674" evidence="1">
    <location>
        <begin position="23"/>
        <end position="572"/>
    </location>
</feature>
<gene>
    <name evidence="3" type="ORF">ACFHYQ_04130</name>
</gene>
<dbReference type="Gene3D" id="3.40.190.10">
    <property type="entry name" value="Periplasmic binding protein-like II"/>
    <property type="match status" value="1"/>
</dbReference>
<keyword evidence="4" id="KW-1185">Reference proteome</keyword>
<organism evidence="3 4">
    <name type="scientific">Sphaerimonospora cavernae</name>
    <dbReference type="NCBI Taxonomy" id="1740611"/>
    <lineage>
        <taxon>Bacteria</taxon>
        <taxon>Bacillati</taxon>
        <taxon>Actinomycetota</taxon>
        <taxon>Actinomycetes</taxon>
        <taxon>Streptosporangiales</taxon>
        <taxon>Streptosporangiaceae</taxon>
        <taxon>Sphaerimonospora</taxon>
    </lineage>
</organism>
<dbReference type="SUPFAM" id="SSF53850">
    <property type="entry name" value="Periplasmic binding protein-like II"/>
    <property type="match status" value="1"/>
</dbReference>
<evidence type="ECO:0000259" key="2">
    <source>
        <dbReference type="Pfam" id="PF00496"/>
    </source>
</evidence>
<comment type="caution">
    <text evidence="3">The sequence shown here is derived from an EMBL/GenBank/DDBJ whole genome shotgun (WGS) entry which is preliminary data.</text>
</comment>
<keyword evidence="1" id="KW-0732">Signal</keyword>
<proteinExistence type="predicted"/>
<dbReference type="Gene3D" id="3.90.76.10">
    <property type="entry name" value="Dipeptide-binding Protein, Domain 1"/>
    <property type="match status" value="1"/>
</dbReference>
<dbReference type="Pfam" id="PF00496">
    <property type="entry name" value="SBP_bac_5"/>
    <property type="match status" value="1"/>
</dbReference>
<dbReference type="PANTHER" id="PTHR30290">
    <property type="entry name" value="PERIPLASMIC BINDING COMPONENT OF ABC TRANSPORTER"/>
    <property type="match status" value="1"/>
</dbReference>
<feature type="signal peptide" evidence="1">
    <location>
        <begin position="1"/>
        <end position="22"/>
    </location>
</feature>
<reference evidence="3 4" key="1">
    <citation type="submission" date="2024-09" db="EMBL/GenBank/DDBJ databases">
        <authorList>
            <person name="Sun Q."/>
            <person name="Mori K."/>
        </authorList>
    </citation>
    <scope>NUCLEOTIDE SEQUENCE [LARGE SCALE GENOMIC DNA]</scope>
    <source>
        <strain evidence="3 4">TBRC 1851</strain>
    </source>
</reference>
<dbReference type="InterPro" id="IPR039424">
    <property type="entry name" value="SBP_5"/>
</dbReference>
<accession>A0ABV6TZ62</accession>
<name>A0ABV6TZ62_9ACTN</name>
<protein>
    <submittedName>
        <fullName evidence="3">ABC transporter family substrate-binding protein</fullName>
    </submittedName>
</protein>
<dbReference type="PANTHER" id="PTHR30290:SF65">
    <property type="entry name" value="MONOACYL PHOSPHATIDYLINOSITOL TETRAMANNOSIDE-BINDING PROTEIN LPQW-RELATED"/>
    <property type="match status" value="1"/>
</dbReference>
<dbReference type="CDD" id="cd08501">
    <property type="entry name" value="PBP2_Lpqw"/>
    <property type="match status" value="1"/>
</dbReference>
<feature type="domain" description="Solute-binding protein family 5" evidence="2">
    <location>
        <begin position="118"/>
        <end position="483"/>
    </location>
</feature>
<evidence type="ECO:0000256" key="1">
    <source>
        <dbReference type="SAM" id="SignalP"/>
    </source>
</evidence>
<dbReference type="PROSITE" id="PS51257">
    <property type="entry name" value="PROKAR_LIPOPROTEIN"/>
    <property type="match status" value="1"/>
</dbReference>
<dbReference type="Proteomes" id="UP001589870">
    <property type="component" value="Unassembled WGS sequence"/>
</dbReference>
<dbReference type="RefSeq" id="WP_394299722.1">
    <property type="nucleotide sequence ID" value="NZ_JBHMQT010000005.1"/>
</dbReference>
<evidence type="ECO:0000313" key="3">
    <source>
        <dbReference type="EMBL" id="MFC0861481.1"/>
    </source>
</evidence>
<dbReference type="InterPro" id="IPR000914">
    <property type="entry name" value="SBP_5_dom"/>
</dbReference>
<dbReference type="EMBL" id="JBHMQT010000005">
    <property type="protein sequence ID" value="MFC0861481.1"/>
    <property type="molecule type" value="Genomic_DNA"/>
</dbReference>
<dbReference type="Gene3D" id="3.10.105.10">
    <property type="entry name" value="Dipeptide-binding Protein, Domain 3"/>
    <property type="match status" value="1"/>
</dbReference>